<evidence type="ECO:0000256" key="4">
    <source>
        <dbReference type="ARBA" id="ARBA00022692"/>
    </source>
</evidence>
<dbReference type="OrthoDB" id="4494341at2759"/>
<evidence type="ECO:0000256" key="10">
    <source>
        <dbReference type="SAM" id="Phobius"/>
    </source>
</evidence>
<dbReference type="SFLD" id="SFLDG01168">
    <property type="entry name" value="Ferric_reductase_subgroup_(FRE"/>
    <property type="match status" value="1"/>
</dbReference>
<dbReference type="PROSITE" id="PS51384">
    <property type="entry name" value="FAD_FR"/>
    <property type="match status" value="1"/>
</dbReference>
<comment type="similarity">
    <text evidence="2">Belongs to the ferric reductase (FRE) family.</text>
</comment>
<gene>
    <name evidence="12" type="ORF">LEL_07673</name>
</gene>
<dbReference type="EMBL" id="AZHF01000005">
    <property type="protein sequence ID" value="OAA75685.1"/>
    <property type="molecule type" value="Genomic_DNA"/>
</dbReference>
<evidence type="ECO:0000256" key="7">
    <source>
        <dbReference type="ARBA" id="ARBA00023002"/>
    </source>
</evidence>
<dbReference type="GO" id="GO:0000293">
    <property type="term" value="F:ferric-chelate reductase activity"/>
    <property type="evidence" value="ECO:0007669"/>
    <property type="project" value="UniProtKB-ARBA"/>
</dbReference>
<sequence>MAQNLIRGEATISRLDVENPSPNGTLQNHRPGTTIAPFTVGLNGVHVSTDFLLSHVLLGTLATVGLGIILIRLVQLGHAHLRKLLSINASEKEQIYFSCNHVDLWPKIKKQIIYAPIWRKRHNREIKLSSAVSLGTLPTRLQSLLLGLYVLGNVVFCVALDYRAENMYAILAELRGRTGALAAANLVPLVLFAGRNNPLIVWLQVSFDTYILLHRWTGRLVVLETIIHTAAWAVVQAASKRWDDVLVDLGDPYMTWGSVAAVAAICLILISPGPVRHAFYETFLNIHIILAVLFILGTYLHCSIPHLPALPYVVTAGVLWAGERFLRILWTAKRNVSRGGSTTADISVLPDGACRVTLHLPHHLRIDPGMHAYLRFPNLRPWESHPFSIAWHEEHTKTDSGALQHVDSAGSRLEKTTQRVPARTSVSFVIQARTGFTLQLWKYAQENASVATLACRTHAFLEGPYGGHHSLDSYGHVVLVAGASGITHQLSYIRHLLDGRQKGIVATRRVVLVWAIRKISHVQWAEPWLSCLVAMSRETGMFEARVYVTSREGVWAPDGADSDIEIFSGRPDMELIIREQVNCQVGSMCVTVCGPGGLADDVRQATRDVQTCGSVDFIEEAFTW</sequence>
<evidence type="ECO:0000259" key="11">
    <source>
        <dbReference type="PROSITE" id="PS51384"/>
    </source>
</evidence>
<evidence type="ECO:0000256" key="5">
    <source>
        <dbReference type="ARBA" id="ARBA00022982"/>
    </source>
</evidence>
<dbReference type="STRING" id="1081108.A0A168FVV6"/>
<proteinExistence type="inferred from homology"/>
<dbReference type="InterPro" id="IPR013130">
    <property type="entry name" value="Fe3_Rdtase_TM_dom"/>
</dbReference>
<keyword evidence="9 10" id="KW-0472">Membrane</keyword>
<reference evidence="12 13" key="1">
    <citation type="journal article" date="2016" name="Genome Biol. Evol.">
        <title>Divergent and convergent evolution of fungal pathogenicity.</title>
        <authorList>
            <person name="Shang Y."/>
            <person name="Xiao G."/>
            <person name="Zheng P."/>
            <person name="Cen K."/>
            <person name="Zhan S."/>
            <person name="Wang C."/>
        </authorList>
    </citation>
    <scope>NUCLEOTIDE SEQUENCE [LARGE SCALE GENOMIC DNA]</scope>
    <source>
        <strain evidence="12 13">RCEF 1005</strain>
    </source>
</reference>
<evidence type="ECO:0000256" key="8">
    <source>
        <dbReference type="ARBA" id="ARBA00023065"/>
    </source>
</evidence>
<evidence type="ECO:0000313" key="12">
    <source>
        <dbReference type="EMBL" id="OAA75685.1"/>
    </source>
</evidence>
<feature type="transmembrane region" description="Helical" evidence="10">
    <location>
        <begin position="144"/>
        <end position="162"/>
    </location>
</feature>
<dbReference type="GO" id="GO:0006879">
    <property type="term" value="P:intracellular iron ion homeostasis"/>
    <property type="evidence" value="ECO:0007669"/>
    <property type="project" value="TreeGrafter"/>
</dbReference>
<name>A0A168FVV6_CORDF</name>
<keyword evidence="13" id="KW-1185">Reference proteome</keyword>
<keyword evidence="4 10" id="KW-0812">Transmembrane</keyword>
<keyword evidence="5" id="KW-0249">Electron transport</keyword>
<evidence type="ECO:0000256" key="3">
    <source>
        <dbReference type="ARBA" id="ARBA00022448"/>
    </source>
</evidence>
<evidence type="ECO:0000256" key="1">
    <source>
        <dbReference type="ARBA" id="ARBA00004141"/>
    </source>
</evidence>
<dbReference type="Pfam" id="PF01794">
    <property type="entry name" value="Ferric_reduct"/>
    <property type="match status" value="1"/>
</dbReference>
<feature type="transmembrane region" description="Helical" evidence="10">
    <location>
        <begin position="282"/>
        <end position="300"/>
    </location>
</feature>
<dbReference type="InterPro" id="IPR013112">
    <property type="entry name" value="FAD-bd_8"/>
</dbReference>
<dbReference type="PANTHER" id="PTHR32361">
    <property type="entry name" value="FERRIC/CUPRIC REDUCTASE TRANSMEMBRANE COMPONENT"/>
    <property type="match status" value="1"/>
</dbReference>
<dbReference type="InterPro" id="IPR039261">
    <property type="entry name" value="FNR_nucleotide-bd"/>
</dbReference>
<dbReference type="Gene3D" id="3.40.50.80">
    <property type="entry name" value="Nucleotide-binding domain of ferredoxin-NADP reductase (FNR) module"/>
    <property type="match status" value="1"/>
</dbReference>
<accession>A0A168FVV6</accession>
<protein>
    <submittedName>
        <fullName evidence="12">Flavoprotein transmembrane component</fullName>
    </submittedName>
</protein>
<dbReference type="InterPro" id="IPR051410">
    <property type="entry name" value="Ferric/Cupric_Reductase"/>
</dbReference>
<dbReference type="AlphaFoldDB" id="A0A168FVV6"/>
<dbReference type="GO" id="GO:0015677">
    <property type="term" value="P:copper ion import"/>
    <property type="evidence" value="ECO:0007669"/>
    <property type="project" value="TreeGrafter"/>
</dbReference>
<feature type="domain" description="FAD-binding FR-type" evidence="11">
    <location>
        <begin position="323"/>
        <end position="471"/>
    </location>
</feature>
<comment type="caution">
    <text evidence="12">The sequence shown here is derived from an EMBL/GenBank/DDBJ whole genome shotgun (WGS) entry which is preliminary data.</text>
</comment>
<dbReference type="Proteomes" id="UP000076881">
    <property type="component" value="Unassembled WGS sequence"/>
</dbReference>
<dbReference type="GO" id="GO:0006826">
    <property type="term" value="P:iron ion transport"/>
    <property type="evidence" value="ECO:0007669"/>
    <property type="project" value="TreeGrafter"/>
</dbReference>
<feature type="transmembrane region" description="Helical" evidence="10">
    <location>
        <begin position="216"/>
        <end position="233"/>
    </location>
</feature>
<comment type="subcellular location">
    <subcellularLocation>
        <location evidence="1">Membrane</location>
        <topology evidence="1">Multi-pass membrane protein</topology>
    </subcellularLocation>
</comment>
<dbReference type="Pfam" id="PF08022">
    <property type="entry name" value="FAD_binding_8"/>
    <property type="match status" value="1"/>
</dbReference>
<evidence type="ECO:0000256" key="9">
    <source>
        <dbReference type="ARBA" id="ARBA00023136"/>
    </source>
</evidence>
<dbReference type="GO" id="GO:0005886">
    <property type="term" value="C:plasma membrane"/>
    <property type="evidence" value="ECO:0007669"/>
    <property type="project" value="TreeGrafter"/>
</dbReference>
<keyword evidence="8" id="KW-0406">Ion transport</keyword>
<feature type="transmembrane region" description="Helical" evidence="10">
    <location>
        <begin position="253"/>
        <end position="270"/>
    </location>
</feature>
<dbReference type="CDD" id="cd06186">
    <property type="entry name" value="NOX_Duox_like_FAD_NADP"/>
    <property type="match status" value="1"/>
</dbReference>
<feature type="transmembrane region" description="Helical" evidence="10">
    <location>
        <begin position="52"/>
        <end position="74"/>
    </location>
</feature>
<evidence type="ECO:0000313" key="13">
    <source>
        <dbReference type="Proteomes" id="UP000076881"/>
    </source>
</evidence>
<evidence type="ECO:0000256" key="2">
    <source>
        <dbReference type="ARBA" id="ARBA00006278"/>
    </source>
</evidence>
<evidence type="ECO:0000256" key="6">
    <source>
        <dbReference type="ARBA" id="ARBA00022989"/>
    </source>
</evidence>
<keyword evidence="3" id="KW-0813">Transport</keyword>
<dbReference type="InterPro" id="IPR013121">
    <property type="entry name" value="Fe_red_NAD-bd_6"/>
</dbReference>
<dbReference type="SFLD" id="SFLDS00052">
    <property type="entry name" value="Ferric_Reductase_Domain"/>
    <property type="match status" value="1"/>
</dbReference>
<dbReference type="SUPFAM" id="SSF52343">
    <property type="entry name" value="Ferredoxin reductase-like, C-terminal NADP-linked domain"/>
    <property type="match status" value="1"/>
</dbReference>
<dbReference type="PANTHER" id="PTHR32361:SF12">
    <property type="entry name" value="PUTATIVE (AFU_ORTHOLOGUE AFUA_1G14340)-RELATED"/>
    <property type="match status" value="1"/>
</dbReference>
<keyword evidence="7" id="KW-0560">Oxidoreductase</keyword>
<keyword evidence="6 10" id="KW-1133">Transmembrane helix</keyword>
<dbReference type="Pfam" id="PF08030">
    <property type="entry name" value="NAD_binding_6"/>
    <property type="match status" value="1"/>
</dbReference>
<dbReference type="InterPro" id="IPR017927">
    <property type="entry name" value="FAD-bd_FR_type"/>
</dbReference>
<organism evidence="12 13">
    <name type="scientific">Akanthomyces lecanii RCEF 1005</name>
    <dbReference type="NCBI Taxonomy" id="1081108"/>
    <lineage>
        <taxon>Eukaryota</taxon>
        <taxon>Fungi</taxon>
        <taxon>Dikarya</taxon>
        <taxon>Ascomycota</taxon>
        <taxon>Pezizomycotina</taxon>
        <taxon>Sordariomycetes</taxon>
        <taxon>Hypocreomycetidae</taxon>
        <taxon>Hypocreales</taxon>
        <taxon>Cordycipitaceae</taxon>
        <taxon>Akanthomyces</taxon>
        <taxon>Cordyceps confragosa</taxon>
    </lineage>
</organism>